<feature type="binding site" evidence="11">
    <location>
        <position position="17"/>
    </location>
    <ligand>
        <name>Mg(2+)</name>
        <dbReference type="ChEBI" id="CHEBI:18420"/>
    </ligand>
</feature>
<dbReference type="InterPro" id="IPR000623">
    <property type="entry name" value="Shikimate_kinase/TSH1"/>
</dbReference>
<keyword evidence="4 11" id="KW-0028">Amino-acid biosynthesis</keyword>
<organism evidence="12 13">
    <name type="scientific">Paenibacillus profundus</name>
    <dbReference type="NCBI Taxonomy" id="1173085"/>
    <lineage>
        <taxon>Bacteria</taxon>
        <taxon>Bacillati</taxon>
        <taxon>Bacillota</taxon>
        <taxon>Bacilli</taxon>
        <taxon>Bacillales</taxon>
        <taxon>Paenibacillaceae</taxon>
        <taxon>Paenibacillus</taxon>
    </lineage>
</organism>
<dbReference type="InterPro" id="IPR023000">
    <property type="entry name" value="Shikimate_kinase_CS"/>
</dbReference>
<dbReference type="InterPro" id="IPR027417">
    <property type="entry name" value="P-loop_NTPase"/>
</dbReference>
<reference evidence="12 13" key="1">
    <citation type="submission" date="2021-11" db="EMBL/GenBank/DDBJ databases">
        <title>Draft genome sequence of Paenibacillus profundus YoMME, a new Gram-positive bacteria with exoelectrogenic properties.</title>
        <authorList>
            <person name="Hubenova Y."/>
            <person name="Hubenova E."/>
            <person name="Manasiev Y."/>
            <person name="Peykov S."/>
            <person name="Mitov M."/>
        </authorList>
    </citation>
    <scope>NUCLEOTIDE SEQUENCE [LARGE SCALE GENOMIC DNA]</scope>
    <source>
        <strain evidence="12 13">YoMME</strain>
    </source>
</reference>
<comment type="subcellular location">
    <subcellularLocation>
        <location evidence="11">Cytoplasm</location>
    </subcellularLocation>
</comment>
<dbReference type="EMBL" id="JAJNBZ010000001">
    <property type="protein sequence ID" value="MCE5167890.1"/>
    <property type="molecule type" value="Genomic_DNA"/>
</dbReference>
<keyword evidence="5 11" id="KW-0808">Transferase</keyword>
<comment type="pathway">
    <text evidence="1 11">Metabolic intermediate biosynthesis; chorismate biosynthesis; chorismate from D-erythrose 4-phosphate and phosphoenolpyruvate: step 5/7.</text>
</comment>
<dbReference type="SUPFAM" id="SSF52540">
    <property type="entry name" value="P-loop containing nucleoside triphosphate hydrolases"/>
    <property type="match status" value="1"/>
</dbReference>
<comment type="caution">
    <text evidence="11">Lacks conserved residue(s) required for the propagation of feature annotation.</text>
</comment>
<evidence type="ECO:0000256" key="1">
    <source>
        <dbReference type="ARBA" id="ARBA00004842"/>
    </source>
</evidence>
<dbReference type="HAMAP" id="MF_00109">
    <property type="entry name" value="Shikimate_kinase"/>
    <property type="match status" value="1"/>
</dbReference>
<comment type="function">
    <text evidence="11">Catalyzes the specific phosphorylation of the 3-hydroxyl group of shikimic acid using ATP as a cosubstrate.</text>
</comment>
<gene>
    <name evidence="11" type="primary">aroK</name>
    <name evidence="12" type="ORF">LQV63_00985</name>
</gene>
<dbReference type="Proteomes" id="UP001199916">
    <property type="component" value="Unassembled WGS sequence"/>
</dbReference>
<dbReference type="EC" id="2.7.1.71" evidence="3 11"/>
<comment type="subunit">
    <text evidence="11">Monomer.</text>
</comment>
<keyword evidence="8 11" id="KW-0067">ATP-binding</keyword>
<dbReference type="PANTHER" id="PTHR21087:SF16">
    <property type="entry name" value="SHIKIMATE KINASE 1, CHLOROPLASTIC"/>
    <property type="match status" value="1"/>
</dbReference>
<dbReference type="Pfam" id="PF01202">
    <property type="entry name" value="SKI"/>
    <property type="match status" value="1"/>
</dbReference>
<feature type="binding site" evidence="11">
    <location>
        <position position="59"/>
    </location>
    <ligand>
        <name>substrate</name>
    </ligand>
</feature>
<dbReference type="InterPro" id="IPR031322">
    <property type="entry name" value="Shikimate/glucono_kinase"/>
</dbReference>
<feature type="binding site" evidence="11">
    <location>
        <position position="35"/>
    </location>
    <ligand>
        <name>substrate</name>
    </ligand>
</feature>
<comment type="caution">
    <text evidence="12">The sequence shown here is derived from an EMBL/GenBank/DDBJ whole genome shotgun (WGS) entry which is preliminary data.</text>
</comment>
<feature type="binding site" evidence="11">
    <location>
        <position position="139"/>
    </location>
    <ligand>
        <name>substrate</name>
    </ligand>
</feature>
<evidence type="ECO:0000256" key="6">
    <source>
        <dbReference type="ARBA" id="ARBA00022741"/>
    </source>
</evidence>
<comment type="similarity">
    <text evidence="2 11">Belongs to the shikimate kinase family.</text>
</comment>
<evidence type="ECO:0000256" key="4">
    <source>
        <dbReference type="ARBA" id="ARBA00022605"/>
    </source>
</evidence>
<dbReference type="PANTHER" id="PTHR21087">
    <property type="entry name" value="SHIKIMATE KINASE"/>
    <property type="match status" value="1"/>
</dbReference>
<feature type="binding site" evidence="11">
    <location>
        <begin position="13"/>
        <end position="18"/>
    </location>
    <ligand>
        <name>ATP</name>
        <dbReference type="ChEBI" id="CHEBI:30616"/>
    </ligand>
</feature>
<accession>A0ABS8YBM1</accession>
<keyword evidence="11" id="KW-0460">Magnesium</keyword>
<evidence type="ECO:0000256" key="7">
    <source>
        <dbReference type="ARBA" id="ARBA00022777"/>
    </source>
</evidence>
<keyword evidence="11" id="KW-0963">Cytoplasm</keyword>
<dbReference type="CDD" id="cd00464">
    <property type="entry name" value="SK"/>
    <property type="match status" value="1"/>
</dbReference>
<evidence type="ECO:0000256" key="8">
    <source>
        <dbReference type="ARBA" id="ARBA00022840"/>
    </source>
</evidence>
<dbReference type="RefSeq" id="WP_233695363.1">
    <property type="nucleotide sequence ID" value="NZ_JAJNBZ010000001.1"/>
</dbReference>
<evidence type="ECO:0000256" key="9">
    <source>
        <dbReference type="ARBA" id="ARBA00023141"/>
    </source>
</evidence>
<evidence type="ECO:0000256" key="11">
    <source>
        <dbReference type="HAMAP-Rule" id="MF_00109"/>
    </source>
</evidence>
<dbReference type="PRINTS" id="PR01100">
    <property type="entry name" value="SHIKIMTKNASE"/>
</dbReference>
<keyword evidence="11" id="KW-0479">Metal-binding</keyword>
<name>A0ABS8YBM1_9BACL</name>
<proteinExistence type="inferred from homology"/>
<sequence length="174" mass="19674">MTTRHILLIGFMGTGKSTVGEQLARNLNYAFVDLDAEIVKQVGRTIPDIFAQDGEAFFREQESRILARLLRDRTRLLVIATGGGVVLDEANRKLMREHGAVIQLTAAEETIVQRVSQDRNRPLLQGDAASRVRKLMLERQGLYDFAHLIVPTDHLTVEQINERIEAHLVNEKAY</sequence>
<keyword evidence="7 11" id="KW-0418">Kinase</keyword>
<dbReference type="Gene3D" id="3.40.50.300">
    <property type="entry name" value="P-loop containing nucleotide triphosphate hydrolases"/>
    <property type="match status" value="1"/>
</dbReference>
<keyword evidence="6 11" id="KW-0547">Nucleotide-binding</keyword>
<keyword evidence="9 11" id="KW-0057">Aromatic amino acid biosynthesis</keyword>
<feature type="binding site" evidence="11">
    <location>
        <position position="83"/>
    </location>
    <ligand>
        <name>substrate</name>
    </ligand>
</feature>
<evidence type="ECO:0000256" key="3">
    <source>
        <dbReference type="ARBA" id="ARBA00012154"/>
    </source>
</evidence>
<dbReference type="PROSITE" id="PS01128">
    <property type="entry name" value="SHIKIMATE_KINASE"/>
    <property type="match status" value="1"/>
</dbReference>
<evidence type="ECO:0000313" key="12">
    <source>
        <dbReference type="EMBL" id="MCE5167890.1"/>
    </source>
</evidence>
<evidence type="ECO:0000313" key="13">
    <source>
        <dbReference type="Proteomes" id="UP001199916"/>
    </source>
</evidence>
<comment type="cofactor">
    <cofactor evidence="11">
        <name>Mg(2+)</name>
        <dbReference type="ChEBI" id="CHEBI:18420"/>
    </cofactor>
    <text evidence="11">Binds 1 Mg(2+) ion per subunit.</text>
</comment>
<dbReference type="GO" id="GO:0016301">
    <property type="term" value="F:kinase activity"/>
    <property type="evidence" value="ECO:0007669"/>
    <property type="project" value="UniProtKB-KW"/>
</dbReference>
<keyword evidence="13" id="KW-1185">Reference proteome</keyword>
<evidence type="ECO:0000256" key="10">
    <source>
        <dbReference type="ARBA" id="ARBA00048567"/>
    </source>
</evidence>
<evidence type="ECO:0000256" key="5">
    <source>
        <dbReference type="ARBA" id="ARBA00022679"/>
    </source>
</evidence>
<protein>
    <recommendedName>
        <fullName evidence="3 11">Shikimate kinase</fullName>
        <shortName evidence="11">SK</shortName>
        <ecNumber evidence="3 11">2.7.1.71</ecNumber>
    </recommendedName>
</protein>
<evidence type="ECO:0000256" key="2">
    <source>
        <dbReference type="ARBA" id="ARBA00006997"/>
    </source>
</evidence>
<comment type="catalytic activity">
    <reaction evidence="10 11">
        <text>shikimate + ATP = 3-phosphoshikimate + ADP + H(+)</text>
        <dbReference type="Rhea" id="RHEA:13121"/>
        <dbReference type="ChEBI" id="CHEBI:15378"/>
        <dbReference type="ChEBI" id="CHEBI:30616"/>
        <dbReference type="ChEBI" id="CHEBI:36208"/>
        <dbReference type="ChEBI" id="CHEBI:145989"/>
        <dbReference type="ChEBI" id="CHEBI:456216"/>
        <dbReference type="EC" id="2.7.1.71"/>
    </reaction>
</comment>
<feature type="binding site" evidence="11">
    <location>
        <position position="121"/>
    </location>
    <ligand>
        <name>ATP</name>
        <dbReference type="ChEBI" id="CHEBI:30616"/>
    </ligand>
</feature>